<dbReference type="InParanoid" id="A0A4Q1BAJ5"/>
<gene>
    <name evidence="8" type="ORF">M231_06903</name>
</gene>
<dbReference type="InterPro" id="IPR010285">
    <property type="entry name" value="DNA_helicase_pif1-like_DEAD"/>
</dbReference>
<dbReference type="GO" id="GO:0000723">
    <property type="term" value="P:telomere maintenance"/>
    <property type="evidence" value="ECO:0007669"/>
    <property type="project" value="InterPro"/>
</dbReference>
<dbReference type="OrthoDB" id="2869144at2759"/>
<keyword evidence="1" id="KW-0233">DNA recombination</keyword>
<comment type="catalytic activity">
    <reaction evidence="1">
        <text>ATP + H2O = ADP + phosphate + H(+)</text>
        <dbReference type="Rhea" id="RHEA:13065"/>
        <dbReference type="ChEBI" id="CHEBI:15377"/>
        <dbReference type="ChEBI" id="CHEBI:15378"/>
        <dbReference type="ChEBI" id="CHEBI:30616"/>
        <dbReference type="ChEBI" id="CHEBI:43474"/>
        <dbReference type="ChEBI" id="CHEBI:456216"/>
        <dbReference type="EC" id="5.6.2.3"/>
    </reaction>
</comment>
<feature type="compositionally biased region" description="Acidic residues" evidence="2">
    <location>
        <begin position="1093"/>
        <end position="1104"/>
    </location>
</feature>
<reference evidence="8 9" key="1">
    <citation type="submission" date="2016-06" db="EMBL/GenBank/DDBJ databases">
        <title>Evolution of pathogenesis and genome organization in the Tremellales.</title>
        <authorList>
            <person name="Cuomo C."/>
            <person name="Litvintseva A."/>
            <person name="Heitman J."/>
            <person name="Chen Y."/>
            <person name="Sun S."/>
            <person name="Springer D."/>
            <person name="Dromer F."/>
            <person name="Young S."/>
            <person name="Zeng Q."/>
            <person name="Chapman S."/>
            <person name="Gujja S."/>
            <person name="Saif S."/>
            <person name="Birren B."/>
        </authorList>
    </citation>
    <scope>NUCLEOTIDE SEQUENCE [LARGE SCALE GENOMIC DNA]</scope>
    <source>
        <strain evidence="8 9">ATCC 28783</strain>
    </source>
</reference>
<keyword evidence="1" id="KW-0547">Nucleotide-binding</keyword>
<feature type="compositionally biased region" description="Pro residues" evidence="2">
    <location>
        <begin position="328"/>
        <end position="341"/>
    </location>
</feature>
<dbReference type="GO" id="GO:0006281">
    <property type="term" value="P:DNA repair"/>
    <property type="evidence" value="ECO:0007669"/>
    <property type="project" value="UniProtKB-KW"/>
</dbReference>
<dbReference type="InterPro" id="IPR002921">
    <property type="entry name" value="Fungal_lipase-type"/>
</dbReference>
<evidence type="ECO:0000256" key="2">
    <source>
        <dbReference type="SAM" id="MobiDB-lite"/>
    </source>
</evidence>
<evidence type="ECO:0000259" key="6">
    <source>
        <dbReference type="Pfam" id="PF14214"/>
    </source>
</evidence>
<dbReference type="Proteomes" id="UP000289152">
    <property type="component" value="Unassembled WGS sequence"/>
</dbReference>
<dbReference type="CDD" id="cd00519">
    <property type="entry name" value="Lipase_3"/>
    <property type="match status" value="1"/>
</dbReference>
<feature type="chain" id="PRO_5020469425" description="ATP-dependent DNA helicase" evidence="3">
    <location>
        <begin position="24"/>
        <end position="1672"/>
    </location>
</feature>
<dbReference type="InterPro" id="IPR049163">
    <property type="entry name" value="Pif1-like_2B_dom"/>
</dbReference>
<dbReference type="Pfam" id="PF05970">
    <property type="entry name" value="PIF1"/>
    <property type="match status" value="1"/>
</dbReference>
<dbReference type="VEuPathDB" id="FungiDB:TREMEDRAFT_65159"/>
<dbReference type="SUPFAM" id="SSF52540">
    <property type="entry name" value="P-loop containing nucleoside triphosphate hydrolases"/>
    <property type="match status" value="2"/>
</dbReference>
<feature type="signal peptide" evidence="3">
    <location>
        <begin position="1"/>
        <end position="23"/>
    </location>
</feature>
<dbReference type="CDD" id="cd18809">
    <property type="entry name" value="SF1_C_RecD"/>
    <property type="match status" value="1"/>
</dbReference>
<dbReference type="Pfam" id="PF14214">
    <property type="entry name" value="Helitron_like_N"/>
    <property type="match status" value="1"/>
</dbReference>
<dbReference type="Gene3D" id="3.40.50.1820">
    <property type="entry name" value="alpha/beta hydrolase"/>
    <property type="match status" value="1"/>
</dbReference>
<dbReference type="InterPro" id="IPR027417">
    <property type="entry name" value="P-loop_NTPase"/>
</dbReference>
<dbReference type="GO" id="GO:0005524">
    <property type="term" value="F:ATP binding"/>
    <property type="evidence" value="ECO:0007669"/>
    <property type="project" value="UniProtKB-KW"/>
</dbReference>
<comment type="cofactor">
    <cofactor evidence="1">
        <name>Mg(2+)</name>
        <dbReference type="ChEBI" id="CHEBI:18420"/>
    </cofactor>
</comment>
<evidence type="ECO:0000313" key="9">
    <source>
        <dbReference type="Proteomes" id="UP000289152"/>
    </source>
</evidence>
<feature type="compositionally biased region" description="Basic and acidic residues" evidence="2">
    <location>
        <begin position="379"/>
        <end position="389"/>
    </location>
</feature>
<dbReference type="EMBL" id="SDIL01000120">
    <property type="protein sequence ID" value="RXK35809.1"/>
    <property type="molecule type" value="Genomic_DNA"/>
</dbReference>
<organism evidence="8 9">
    <name type="scientific">Tremella mesenterica</name>
    <name type="common">Jelly fungus</name>
    <dbReference type="NCBI Taxonomy" id="5217"/>
    <lineage>
        <taxon>Eukaryota</taxon>
        <taxon>Fungi</taxon>
        <taxon>Dikarya</taxon>
        <taxon>Basidiomycota</taxon>
        <taxon>Agaricomycotina</taxon>
        <taxon>Tremellomycetes</taxon>
        <taxon>Tremellales</taxon>
        <taxon>Tremellaceae</taxon>
        <taxon>Tremella</taxon>
    </lineage>
</organism>
<keyword evidence="9" id="KW-1185">Reference proteome</keyword>
<comment type="similarity">
    <text evidence="1">Belongs to the helicase family.</text>
</comment>
<dbReference type="PANTHER" id="PTHR47642">
    <property type="entry name" value="ATP-DEPENDENT DNA HELICASE"/>
    <property type="match status" value="1"/>
</dbReference>
<name>A0A4Q1BAJ5_TREME</name>
<evidence type="ECO:0000256" key="3">
    <source>
        <dbReference type="SAM" id="SignalP"/>
    </source>
</evidence>
<evidence type="ECO:0000256" key="1">
    <source>
        <dbReference type="RuleBase" id="RU363044"/>
    </source>
</evidence>
<evidence type="ECO:0000259" key="7">
    <source>
        <dbReference type="Pfam" id="PF21530"/>
    </source>
</evidence>
<keyword evidence="1" id="KW-0347">Helicase</keyword>
<dbReference type="GO" id="GO:0006629">
    <property type="term" value="P:lipid metabolic process"/>
    <property type="evidence" value="ECO:0007669"/>
    <property type="project" value="InterPro"/>
</dbReference>
<dbReference type="VEuPathDB" id="FungiDB:TREMEDRAFT_63596"/>
<feature type="compositionally biased region" description="Pro residues" evidence="2">
    <location>
        <begin position="357"/>
        <end position="375"/>
    </location>
</feature>
<feature type="region of interest" description="Disordered" evidence="2">
    <location>
        <begin position="307"/>
        <end position="395"/>
    </location>
</feature>
<proteinExistence type="inferred from homology"/>
<dbReference type="InterPro" id="IPR029058">
    <property type="entry name" value="AB_hydrolase_fold"/>
</dbReference>
<feature type="domain" description="DNA helicase Pif1-like 2B" evidence="7">
    <location>
        <begin position="1488"/>
        <end position="1519"/>
    </location>
</feature>
<protein>
    <recommendedName>
        <fullName evidence="1">ATP-dependent DNA helicase</fullName>
        <ecNumber evidence="1">5.6.2.3</ecNumber>
    </recommendedName>
</protein>
<dbReference type="InterPro" id="IPR025476">
    <property type="entry name" value="Helitron_helicase-like"/>
</dbReference>
<feature type="domain" description="Helitron helicase-like" evidence="6">
    <location>
        <begin position="597"/>
        <end position="729"/>
    </location>
</feature>
<feature type="domain" description="DNA helicase Pif1-like DEAD-box helicase" evidence="5">
    <location>
        <begin position="1185"/>
        <end position="1416"/>
    </location>
</feature>
<keyword evidence="1" id="KW-0067">ATP-binding</keyword>
<dbReference type="VEuPathDB" id="FungiDB:TREMEDRAFT_64900"/>
<keyword evidence="3" id="KW-0732">Signal</keyword>
<feature type="region of interest" description="Disordered" evidence="2">
    <location>
        <begin position="1082"/>
        <end position="1104"/>
    </location>
</feature>
<evidence type="ECO:0000259" key="4">
    <source>
        <dbReference type="Pfam" id="PF01764"/>
    </source>
</evidence>
<accession>A0A4Q1BAJ5</accession>
<keyword evidence="1" id="KW-0227">DNA damage</keyword>
<dbReference type="Pfam" id="PF21530">
    <property type="entry name" value="Pif1_2B_dom"/>
    <property type="match status" value="1"/>
</dbReference>
<evidence type="ECO:0000259" key="5">
    <source>
        <dbReference type="Pfam" id="PF05970"/>
    </source>
</evidence>
<dbReference type="SUPFAM" id="SSF53474">
    <property type="entry name" value="alpha/beta-Hydrolases"/>
    <property type="match status" value="1"/>
</dbReference>
<dbReference type="InterPro" id="IPR051055">
    <property type="entry name" value="PIF1_helicase"/>
</dbReference>
<dbReference type="PANTHER" id="PTHR47642:SF6">
    <property type="entry name" value="ATP-DEPENDENT DNA HELICASE"/>
    <property type="match status" value="1"/>
</dbReference>
<evidence type="ECO:0000313" key="8">
    <source>
        <dbReference type="EMBL" id="RXK35809.1"/>
    </source>
</evidence>
<keyword evidence="1" id="KW-0234">DNA repair</keyword>
<dbReference type="Gene3D" id="3.40.50.300">
    <property type="entry name" value="P-loop containing nucleotide triphosphate hydrolases"/>
    <property type="match status" value="2"/>
</dbReference>
<dbReference type="GO" id="GO:0016887">
    <property type="term" value="F:ATP hydrolysis activity"/>
    <property type="evidence" value="ECO:0007669"/>
    <property type="project" value="RHEA"/>
</dbReference>
<keyword evidence="1" id="KW-0378">Hydrolase</keyword>
<dbReference type="GO" id="GO:0043139">
    <property type="term" value="F:5'-3' DNA helicase activity"/>
    <property type="evidence" value="ECO:0007669"/>
    <property type="project" value="UniProtKB-EC"/>
</dbReference>
<sequence>MGYLRYLGLLGLLIFDGISEVEAIPTKKSLTILSSNQVAAFTIPAYFASASYCSPDSITSWSCGDACENLAKPTILLTGGDAEENPRYFVASTSTQTLVAISGTNPASPESIGIDIDFPLIDVDPNLFPGGEELQVHQGFYGAFERMVGDIAPVVQAAGGGSVLVVGHSLEEMNVAKSLGGALTLLMATHLQHLLGSNVTVEAIAFAAPRVGNQAWANYVDSTLGTRAQHLINFNDDVPHVPPRPWHFRQSSGEIWISEDGKTYVSCDGQENKHCSDSLETPLGELALVASFLDGLDLPRHLGPYSGVTPGSLRAQPRPRLSGSRAPSPSPMRPPPPPLAPARPIRQNRHPPRRPYDTPPTPPPDMDALPPPPPRQIRHQGERQCKDKSTPLSNVTAFSNRPEFQVSRTRLLDNLHALRRFHPCYSSIEIDHEALASLPENGSVFDLLRSTTTRNTTIGTDIPEFVDEGREDIVLEGIVPNVGSGLREVDETRAMLEEMDEATRLAMTAPPLRPTPLYEHDKTSQHLINAFPFLFPQGLADLHATRQNKVSPNDYFKHLMKYEDGRFAAHPRFRYYAFNALLRWQARALAGYYQLLESDSTELARRVRRTASTLRGTPPYWAARSQELKTMIRQLKTPHAFITLSAADLQWADLHSHMSGTHTSPSDETMRQRLNSLNVNANPAQVAWWIQRRATLFLHHVITPLLKVKDFWLRYEWQSRGSGHIHGLLWLEDGPSVEGLKQGGDQLKQSFIDYWKDKVSAINPSIDLPRASKHPSSRPHEDMTYDHTSLAEHLNRIQRHTRCSQYCLKRPKGSEPTAEPICRFRFPRPLCTTASLAPNDRDILQLSIPRNDPLLNLYNPVFTLGWQANVDIQPCTDPHAVATYVAKYASKAEKPSLAFGDVMQAIANQVEDETPSRAVFQQMLSKVVTERDYSAQEVCHSLLDCKMMSSSRDFRTLCLLPNRARRLQVQEGEQDVEDRDWYDMYLQRDETLENINLYQWYKRYEKRHGNIVFRQKNDRIVRLWPAYHPSNSDNEEYEMWCRAKIILHHPHRNETELLDEGETWGLGYERCKTIHLDGHEDTLPARGWRQGGEEVDEEFSSDEGDEEEQVLEDWHLMCQEGGSHTVQLDIGQRLGLRDMDKAEDWHKATREWGVDGLDERTKALEEWKKTSVATASRPPVNILLLNDTQKRVHSKVMKHAQAWQNGCPDPPFLLNIDGTAGTGKSFLIDAISQSLDNFISPSSCVKRLAPTGVAAFNIAGQTYHSALGLSADDKARPVGLSGARLATLQEEWKMVKYLILDEKSMIGRKALGRIHTQLGFIFPASSHLPFGGLSVLLFGDFGQLPPVGDTPLYVTMWREGSSSSSHLQNKGLEVYRQFKESIELGQVMRQVGEDTESLGFRATLSHLRSGEVSQQDYDRLATRFWDRLGQLEQEQYATAVNLCSEKARVAEINVGRLVKAGAPVLRVQARHTGVQAKKGTEEKAEGLSRVLHLMIGAEVMLTRNLWTSQGLVNGTRGRVHSIGLREGDEAGIDLPSVVMVAFPTYQGQTSWRDEVGTPLLPITPVTVTWDGPAGTTCSRTQFPLQLAYAITIHKSQGMTLDRACVDIGNREFATGLTFVAASRVRALLGLAFRPGFPIERIVRSGNERGGAGAARRMAQEDEVRRRGLRFLE</sequence>
<feature type="domain" description="Fungal lipase-type" evidence="4">
    <location>
        <begin position="99"/>
        <end position="244"/>
    </location>
</feature>
<dbReference type="Pfam" id="PF01764">
    <property type="entry name" value="Lipase_3"/>
    <property type="match status" value="1"/>
</dbReference>
<dbReference type="EC" id="5.6.2.3" evidence="1"/>
<dbReference type="GO" id="GO:0006310">
    <property type="term" value="P:DNA recombination"/>
    <property type="evidence" value="ECO:0007669"/>
    <property type="project" value="UniProtKB-KW"/>
</dbReference>
<comment type="caution">
    <text evidence="8">The sequence shown here is derived from an EMBL/GenBank/DDBJ whole genome shotgun (WGS) entry which is preliminary data.</text>
</comment>
<dbReference type="STRING" id="5217.A0A4Q1BAJ5"/>